<dbReference type="EMBL" id="CALSBS010000033">
    <property type="protein sequence ID" value="CAH6662005.1"/>
    <property type="molecule type" value="Genomic_DNA"/>
</dbReference>
<gene>
    <name evidence="1" type="ORF">FBBNIHIM_23130</name>
</gene>
<organism evidence="1 2">
    <name type="scientific">Pseudocitrobacter vendiensis</name>
    <dbReference type="NCBI Taxonomy" id="2488306"/>
    <lineage>
        <taxon>Bacteria</taxon>
        <taxon>Pseudomonadati</taxon>
        <taxon>Pseudomonadota</taxon>
        <taxon>Gammaproteobacteria</taxon>
        <taxon>Enterobacterales</taxon>
        <taxon>Enterobacteriaceae</taxon>
        <taxon>Pseudocitrobacter</taxon>
    </lineage>
</organism>
<sequence length="75" mass="8370">MNVKEIRQNMTEAALSVETVMRGHPRISLKELSDACCLSQTAVEFIVEQMVCLGVAQRGAFGRYSLTVEYKNGIF</sequence>
<dbReference type="RefSeq" id="WP_063617384.1">
    <property type="nucleotide sequence ID" value="NZ_CALSBS010000033.1"/>
</dbReference>
<name>A0ABM9FFJ7_9ENTR</name>
<accession>A0ABM9FFJ7</accession>
<reference evidence="1" key="1">
    <citation type="submission" date="2022-05" db="EMBL/GenBank/DDBJ databases">
        <authorList>
            <person name="Blom J."/>
        </authorList>
    </citation>
    <scope>NUCLEOTIDE SEQUENCE</scope>
    <source>
        <strain evidence="1">Type strain: CPO20170097</strain>
    </source>
</reference>
<protein>
    <submittedName>
        <fullName evidence="1">Gp51</fullName>
    </submittedName>
</protein>
<proteinExistence type="predicted"/>
<keyword evidence="2" id="KW-1185">Reference proteome</keyword>
<comment type="caution">
    <text evidence="1">The sequence shown here is derived from an EMBL/GenBank/DDBJ whole genome shotgun (WGS) entry which is preliminary data.</text>
</comment>
<dbReference type="Proteomes" id="UP001152651">
    <property type="component" value="Unassembled WGS sequence"/>
</dbReference>
<evidence type="ECO:0000313" key="1">
    <source>
        <dbReference type="EMBL" id="CAH6662005.1"/>
    </source>
</evidence>
<evidence type="ECO:0000313" key="2">
    <source>
        <dbReference type="Proteomes" id="UP001152651"/>
    </source>
</evidence>